<protein>
    <submittedName>
        <fullName evidence="4">Uncharacterized protein</fullName>
    </submittedName>
</protein>
<dbReference type="Pfam" id="PF18739">
    <property type="entry name" value="HEPN_Apea"/>
    <property type="match status" value="1"/>
</dbReference>
<name>A0A2U3NSK2_9MYCO</name>
<dbReference type="Pfam" id="PF18862">
    <property type="entry name" value="ApeA_NTD1"/>
    <property type="match status" value="1"/>
</dbReference>
<feature type="compositionally biased region" description="Low complexity" evidence="1">
    <location>
        <begin position="165"/>
        <end position="175"/>
    </location>
</feature>
<dbReference type="InterPro" id="IPR041229">
    <property type="entry name" value="HEPN_Apea"/>
</dbReference>
<reference evidence="4 5" key="1">
    <citation type="submission" date="2017-01" db="EMBL/GenBank/DDBJ databases">
        <authorList>
            <consortium name="Urmite Genomes"/>
        </authorList>
    </citation>
    <scope>NUCLEOTIDE SEQUENCE [LARGE SCALE GENOMIC DNA]</scope>
    <source>
        <strain evidence="4 5">AB57</strain>
    </source>
</reference>
<sequence>MAATGDLSEAEEWFGYLWPPGQMEHLATPGHVSYRPEDGLKVRLIGAFSVYDLRAIHGTFERVPITLVDCIATSTHKQGLIQPVPVRQDIEPQLLLYGINLNDPAEPCFKALDIEIENLSRWSADQDMTLKLEFDDRLAPSDQDDESTGGRIRRTLKRVFRRRPPQVSQPVQTVPTGYASWGVEGKPTDERRAQMDDMTAELRRSRTLPNWDEHRDRTVGRIAARSVLHFSSTRSRTAEQWEEVARMAQDLLSLATFSPCALLRETLIPDDAKVASDNTARSDVHLYAKQLVRGAPNEPAMEPWAMLFNLSDIDFGVLLPQWSKVRDMLRPTCNMVLGLKYIPEGYLETKLLTATGAAEVMEGSLAHGLDRPLPVPKVKYKVLRKELLCLAPAEYRDWLDKKLYNTPSLHDKLKLLAGQLDKQITDKLLPNVELWAQRTTTARNDLTHRGESKSVPAMEMSAIVNVTVAVIVISLLTQLGIPTARIVQALEQHPDLRHAPDLARRYWPAKNPDNGATASHPSQASPSP</sequence>
<organism evidence="4 5">
    <name type="scientific">Mycobacterium rhizamassiliense</name>
    <dbReference type="NCBI Taxonomy" id="1841860"/>
    <lineage>
        <taxon>Bacteria</taxon>
        <taxon>Bacillati</taxon>
        <taxon>Actinomycetota</taxon>
        <taxon>Actinomycetes</taxon>
        <taxon>Mycobacteriales</taxon>
        <taxon>Mycobacteriaceae</taxon>
        <taxon>Mycobacterium</taxon>
    </lineage>
</organism>
<evidence type="ECO:0000313" key="4">
    <source>
        <dbReference type="EMBL" id="SPM34482.1"/>
    </source>
</evidence>
<evidence type="ECO:0000313" key="5">
    <source>
        <dbReference type="Proteomes" id="UP000240988"/>
    </source>
</evidence>
<dbReference type="EMBL" id="FUFA01000004">
    <property type="protein sequence ID" value="SPM34482.1"/>
    <property type="molecule type" value="Genomic_DNA"/>
</dbReference>
<gene>
    <name evidence="4" type="ORF">MRAB57_2301</name>
</gene>
<keyword evidence="5" id="KW-1185">Reference proteome</keyword>
<accession>A0A2U3NSK2</accession>
<dbReference type="Proteomes" id="UP000240988">
    <property type="component" value="Unassembled WGS sequence"/>
</dbReference>
<feature type="region of interest" description="Disordered" evidence="1">
    <location>
        <begin position="162"/>
        <end position="185"/>
    </location>
</feature>
<evidence type="ECO:0000259" key="2">
    <source>
        <dbReference type="Pfam" id="PF18739"/>
    </source>
</evidence>
<feature type="region of interest" description="Disordered" evidence="1">
    <location>
        <begin position="506"/>
        <end position="528"/>
    </location>
</feature>
<proteinExistence type="predicted"/>
<feature type="compositionally biased region" description="Polar residues" evidence="1">
    <location>
        <begin position="514"/>
        <end position="528"/>
    </location>
</feature>
<feature type="domain" description="ApeA N-terminal" evidence="3">
    <location>
        <begin position="12"/>
        <end position="124"/>
    </location>
</feature>
<dbReference type="InterPro" id="IPR041223">
    <property type="entry name" value="ApeA_NTD"/>
</dbReference>
<feature type="domain" description="Apea-like HEPN" evidence="2">
    <location>
        <begin position="384"/>
        <end position="483"/>
    </location>
</feature>
<evidence type="ECO:0000256" key="1">
    <source>
        <dbReference type="SAM" id="MobiDB-lite"/>
    </source>
</evidence>
<dbReference type="AlphaFoldDB" id="A0A2U3NSK2"/>
<evidence type="ECO:0000259" key="3">
    <source>
        <dbReference type="Pfam" id="PF18862"/>
    </source>
</evidence>